<sequence length="50" mass="5986">MEKQESVEYLLSVHHLKKLREKGFITYEQYDEIDRLNRATFLRGSGRKTA</sequence>
<dbReference type="AlphaFoldDB" id="A0A2U3LXB9"/>
<evidence type="ECO:0000259" key="1">
    <source>
        <dbReference type="Pfam" id="PF20612"/>
    </source>
</evidence>
<protein>
    <recommendedName>
        <fullName evidence="1">SHOCT-like domain-containing protein</fullName>
    </recommendedName>
</protein>
<dbReference type="Pfam" id="PF20612">
    <property type="entry name" value="SHOCT_2"/>
    <property type="match status" value="1"/>
</dbReference>
<dbReference type="EMBL" id="OMOF01000903">
    <property type="protein sequence ID" value="SPF56412.1"/>
    <property type="molecule type" value="Genomic_DNA"/>
</dbReference>
<proteinExistence type="predicted"/>
<feature type="domain" description="SHOCT-like" evidence="1">
    <location>
        <begin position="4"/>
        <end position="41"/>
    </location>
</feature>
<gene>
    <name evidence="2" type="ORF">SBF1_9110001</name>
</gene>
<reference evidence="3" key="1">
    <citation type="submission" date="2018-02" db="EMBL/GenBank/DDBJ databases">
        <authorList>
            <person name="Hausmann B."/>
        </authorList>
    </citation>
    <scope>NUCLEOTIDE SEQUENCE [LARGE SCALE GENOMIC DNA]</scope>
    <source>
        <strain evidence="3">Peat soil MAG SbF1</strain>
    </source>
</reference>
<dbReference type="InterPro" id="IPR046749">
    <property type="entry name" value="SHOCT_2"/>
</dbReference>
<accession>A0A2U3LXB9</accession>
<name>A0A2U3LXB9_9FIRM</name>
<dbReference type="Proteomes" id="UP000238916">
    <property type="component" value="Unassembled WGS sequence"/>
</dbReference>
<evidence type="ECO:0000313" key="3">
    <source>
        <dbReference type="Proteomes" id="UP000238916"/>
    </source>
</evidence>
<organism evidence="2 3">
    <name type="scientific">Candidatus Desulfosporosinus infrequens</name>
    <dbReference type="NCBI Taxonomy" id="2043169"/>
    <lineage>
        <taxon>Bacteria</taxon>
        <taxon>Bacillati</taxon>
        <taxon>Bacillota</taxon>
        <taxon>Clostridia</taxon>
        <taxon>Eubacteriales</taxon>
        <taxon>Desulfitobacteriaceae</taxon>
        <taxon>Desulfosporosinus</taxon>
    </lineage>
</organism>
<evidence type="ECO:0000313" key="2">
    <source>
        <dbReference type="EMBL" id="SPF56412.1"/>
    </source>
</evidence>